<dbReference type="InterPro" id="IPR001789">
    <property type="entry name" value="Sig_transdc_resp-reg_receiver"/>
</dbReference>
<feature type="domain" description="Response regulatory" evidence="2">
    <location>
        <begin position="4"/>
        <end position="113"/>
    </location>
</feature>
<dbReference type="RefSeq" id="WP_377403817.1">
    <property type="nucleotide sequence ID" value="NZ_JBHUEQ010000029.1"/>
</dbReference>
<protein>
    <submittedName>
        <fullName evidence="3">Response regulator</fullName>
    </submittedName>
</protein>
<evidence type="ECO:0000256" key="1">
    <source>
        <dbReference type="PROSITE-ProRule" id="PRU00169"/>
    </source>
</evidence>
<dbReference type="SMART" id="SM00448">
    <property type="entry name" value="REC"/>
    <property type="match status" value="1"/>
</dbReference>
<dbReference type="Gene3D" id="3.40.50.2300">
    <property type="match status" value="1"/>
</dbReference>
<dbReference type="EMBL" id="JBHUEQ010000029">
    <property type="protein sequence ID" value="MFD1747126.1"/>
    <property type="molecule type" value="Genomic_DNA"/>
</dbReference>
<reference evidence="4" key="1">
    <citation type="journal article" date="2019" name="Int. J. Syst. Evol. Microbiol.">
        <title>The Global Catalogue of Microorganisms (GCM) 10K type strain sequencing project: providing services to taxonomists for standard genome sequencing and annotation.</title>
        <authorList>
            <consortium name="The Broad Institute Genomics Platform"/>
            <consortium name="The Broad Institute Genome Sequencing Center for Infectious Disease"/>
            <person name="Wu L."/>
            <person name="Ma J."/>
        </authorList>
    </citation>
    <scope>NUCLEOTIDE SEQUENCE [LARGE SCALE GENOMIC DNA]</scope>
    <source>
        <strain evidence="4">CG52</strain>
    </source>
</reference>
<organism evidence="3 4">
    <name type="scientific">Rhizobium helianthi</name>
    <dbReference type="NCBI Taxonomy" id="1132695"/>
    <lineage>
        <taxon>Bacteria</taxon>
        <taxon>Pseudomonadati</taxon>
        <taxon>Pseudomonadota</taxon>
        <taxon>Alphaproteobacteria</taxon>
        <taxon>Hyphomicrobiales</taxon>
        <taxon>Rhizobiaceae</taxon>
        <taxon>Rhizobium/Agrobacterium group</taxon>
        <taxon>Rhizobium</taxon>
    </lineage>
</organism>
<evidence type="ECO:0000313" key="3">
    <source>
        <dbReference type="EMBL" id="MFD1747126.1"/>
    </source>
</evidence>
<dbReference type="NCBIfam" id="NF009972">
    <property type="entry name" value="PRK13435.1-3"/>
    <property type="match status" value="1"/>
</dbReference>
<dbReference type="Proteomes" id="UP001597322">
    <property type="component" value="Unassembled WGS sequence"/>
</dbReference>
<dbReference type="PROSITE" id="PS50110">
    <property type="entry name" value="RESPONSE_REGULATORY"/>
    <property type="match status" value="1"/>
</dbReference>
<comment type="caution">
    <text evidence="3">The sequence shown here is derived from an EMBL/GenBank/DDBJ whole genome shotgun (WGS) entry which is preliminary data.</text>
</comment>
<evidence type="ECO:0000313" key="4">
    <source>
        <dbReference type="Proteomes" id="UP001597322"/>
    </source>
</evidence>
<dbReference type="InterPro" id="IPR011006">
    <property type="entry name" value="CheY-like_superfamily"/>
</dbReference>
<name>A0ABW4M728_9HYPH</name>
<keyword evidence="4" id="KW-1185">Reference proteome</keyword>
<sequence>MAYRVLIVEDQLLIALHIEDAALALGHEVVGIAANQSDALRYLDECDIALVDVQLQDGVTGPDIGSKLAQSGVAVVFMTANPDLLGEGVTGTLGVISKPLFDLELIGSIQYAAEVKAGHEALPPERFRAFAH</sequence>
<dbReference type="SUPFAM" id="SSF52172">
    <property type="entry name" value="CheY-like"/>
    <property type="match status" value="1"/>
</dbReference>
<proteinExistence type="predicted"/>
<accession>A0ABW4M728</accession>
<feature type="modified residue" description="4-aspartylphosphate" evidence="1">
    <location>
        <position position="52"/>
    </location>
</feature>
<evidence type="ECO:0000259" key="2">
    <source>
        <dbReference type="PROSITE" id="PS50110"/>
    </source>
</evidence>
<gene>
    <name evidence="3" type="ORF">ACFSE1_16760</name>
</gene>
<keyword evidence="1" id="KW-0597">Phosphoprotein</keyword>
<dbReference type="Pfam" id="PF00072">
    <property type="entry name" value="Response_reg"/>
    <property type="match status" value="1"/>
</dbReference>